<evidence type="ECO:0008006" key="6">
    <source>
        <dbReference type="Google" id="ProtNLM"/>
    </source>
</evidence>
<reference evidence="4 5" key="1">
    <citation type="journal article" date="2020" name="Cell">
        <title>Large-Scale Comparative Analyses of Tick Genomes Elucidate Their Genetic Diversity and Vector Capacities.</title>
        <authorList>
            <consortium name="Tick Genome and Microbiome Consortium (TIGMIC)"/>
            <person name="Jia N."/>
            <person name="Wang J."/>
            <person name="Shi W."/>
            <person name="Du L."/>
            <person name="Sun Y."/>
            <person name="Zhan W."/>
            <person name="Jiang J.F."/>
            <person name="Wang Q."/>
            <person name="Zhang B."/>
            <person name="Ji P."/>
            <person name="Bell-Sakyi L."/>
            <person name="Cui X.M."/>
            <person name="Yuan T.T."/>
            <person name="Jiang B.G."/>
            <person name="Yang W.F."/>
            <person name="Lam T.T."/>
            <person name="Chang Q.C."/>
            <person name="Ding S.J."/>
            <person name="Wang X.J."/>
            <person name="Zhu J.G."/>
            <person name="Ruan X.D."/>
            <person name="Zhao L."/>
            <person name="Wei J.T."/>
            <person name="Ye R.Z."/>
            <person name="Que T.C."/>
            <person name="Du C.H."/>
            <person name="Zhou Y.H."/>
            <person name="Cheng J.X."/>
            <person name="Dai P.F."/>
            <person name="Guo W.B."/>
            <person name="Han X.H."/>
            <person name="Huang E.J."/>
            <person name="Li L.F."/>
            <person name="Wei W."/>
            <person name="Gao Y.C."/>
            <person name="Liu J.Z."/>
            <person name="Shao H.Z."/>
            <person name="Wang X."/>
            <person name="Wang C.C."/>
            <person name="Yang T.C."/>
            <person name="Huo Q.B."/>
            <person name="Li W."/>
            <person name="Chen H.Y."/>
            <person name="Chen S.E."/>
            <person name="Zhou L.G."/>
            <person name="Ni X.B."/>
            <person name="Tian J.H."/>
            <person name="Sheng Y."/>
            <person name="Liu T."/>
            <person name="Pan Y.S."/>
            <person name="Xia L.Y."/>
            <person name="Li J."/>
            <person name="Zhao F."/>
            <person name="Cao W.C."/>
        </authorList>
    </citation>
    <scope>NUCLEOTIDE SEQUENCE [LARGE SCALE GENOMIC DNA]</scope>
    <source>
        <strain evidence="4">HaeL-2018</strain>
    </source>
</reference>
<dbReference type="EMBL" id="JABSTR010000004">
    <property type="protein sequence ID" value="KAH9368061.1"/>
    <property type="molecule type" value="Genomic_DNA"/>
</dbReference>
<sequence>MVRAVVAALLLLGLSDLNFAVTVASRPASPFFPSRHPQPVPNVSGHDAYRLQQEIGELNEQGKQKGPAHKPPFLSGIDVPPTELVSPQPDNKSVPGDQITSEYASRDNGRASGGLLANFVQLCLQFVSRNQVVLYVVLPLALVGMAVLLTTIYGGRRSTSSTSSSTMDGRRRLSDWSFPVLDKQPLLTVSSSVSEDDCLNDGGNKEAEHGMLDDRAIESAQAVRKKQGVKRPVAVFPKRLLDLCNQETPLTFSAFLPIGSQDRSKWLAHGRHSELFQVVAPFKRNVLKVMPIVAGGFSKGRLETIAVAIECYL</sequence>
<evidence type="ECO:0000313" key="4">
    <source>
        <dbReference type="EMBL" id="KAH9368061.1"/>
    </source>
</evidence>
<evidence type="ECO:0000256" key="3">
    <source>
        <dbReference type="SAM" id="SignalP"/>
    </source>
</evidence>
<proteinExistence type="predicted"/>
<keyword evidence="2" id="KW-0812">Transmembrane</keyword>
<dbReference type="AlphaFoldDB" id="A0A9J6FYA4"/>
<evidence type="ECO:0000256" key="2">
    <source>
        <dbReference type="SAM" id="Phobius"/>
    </source>
</evidence>
<gene>
    <name evidence="4" type="ORF">HPB48_001039</name>
</gene>
<protein>
    <recommendedName>
        <fullName evidence="6">Transmembrane protein</fullName>
    </recommendedName>
</protein>
<evidence type="ECO:0000256" key="1">
    <source>
        <dbReference type="SAM" id="MobiDB-lite"/>
    </source>
</evidence>
<feature type="region of interest" description="Disordered" evidence="1">
    <location>
        <begin position="61"/>
        <end position="106"/>
    </location>
</feature>
<comment type="caution">
    <text evidence="4">The sequence shown here is derived from an EMBL/GenBank/DDBJ whole genome shotgun (WGS) entry which is preliminary data.</text>
</comment>
<evidence type="ECO:0000313" key="5">
    <source>
        <dbReference type="Proteomes" id="UP000821853"/>
    </source>
</evidence>
<dbReference type="OMA" id="FLIGHES"/>
<keyword evidence="2" id="KW-1133">Transmembrane helix</keyword>
<accession>A0A9J6FYA4</accession>
<keyword evidence="3" id="KW-0732">Signal</keyword>
<name>A0A9J6FYA4_HAELO</name>
<feature type="signal peptide" evidence="3">
    <location>
        <begin position="1"/>
        <end position="20"/>
    </location>
</feature>
<dbReference type="VEuPathDB" id="VectorBase:HLOH_049000"/>
<keyword evidence="2" id="KW-0472">Membrane</keyword>
<feature type="transmembrane region" description="Helical" evidence="2">
    <location>
        <begin position="132"/>
        <end position="153"/>
    </location>
</feature>
<dbReference type="OrthoDB" id="6506257at2759"/>
<feature type="chain" id="PRO_5039930546" description="Transmembrane protein" evidence="3">
    <location>
        <begin position="21"/>
        <end position="313"/>
    </location>
</feature>
<dbReference type="Proteomes" id="UP000821853">
    <property type="component" value="Chromosome 2"/>
</dbReference>
<organism evidence="4 5">
    <name type="scientific">Haemaphysalis longicornis</name>
    <name type="common">Bush tick</name>
    <dbReference type="NCBI Taxonomy" id="44386"/>
    <lineage>
        <taxon>Eukaryota</taxon>
        <taxon>Metazoa</taxon>
        <taxon>Ecdysozoa</taxon>
        <taxon>Arthropoda</taxon>
        <taxon>Chelicerata</taxon>
        <taxon>Arachnida</taxon>
        <taxon>Acari</taxon>
        <taxon>Parasitiformes</taxon>
        <taxon>Ixodida</taxon>
        <taxon>Ixodoidea</taxon>
        <taxon>Ixodidae</taxon>
        <taxon>Haemaphysalinae</taxon>
        <taxon>Haemaphysalis</taxon>
    </lineage>
</organism>
<keyword evidence="5" id="KW-1185">Reference proteome</keyword>